<evidence type="ECO:0000256" key="18">
    <source>
        <dbReference type="ARBA" id="ARBA00049551"/>
    </source>
</evidence>
<dbReference type="GO" id="GO:0003954">
    <property type="term" value="F:NADH dehydrogenase activity"/>
    <property type="evidence" value="ECO:0007669"/>
    <property type="project" value="TreeGrafter"/>
</dbReference>
<evidence type="ECO:0000256" key="1">
    <source>
        <dbReference type="ARBA" id="ARBA00004448"/>
    </source>
</evidence>
<evidence type="ECO:0000256" key="8">
    <source>
        <dbReference type="ARBA" id="ARBA00022792"/>
    </source>
</evidence>
<evidence type="ECO:0000259" key="21">
    <source>
        <dbReference type="Pfam" id="PF01059"/>
    </source>
</evidence>
<dbReference type="InterPro" id="IPR001750">
    <property type="entry name" value="ND/Mrp_TM"/>
</dbReference>
<evidence type="ECO:0000256" key="12">
    <source>
        <dbReference type="ARBA" id="ARBA00023027"/>
    </source>
</evidence>
<evidence type="ECO:0000256" key="4">
    <source>
        <dbReference type="ARBA" id="ARBA00021006"/>
    </source>
</evidence>
<keyword evidence="9" id="KW-1278">Translocase</keyword>
<dbReference type="EMBL" id="AF348159">
    <property type="protein sequence ID" value="AAK69667.1"/>
    <property type="molecule type" value="Genomic_DNA"/>
</dbReference>
<proteinExistence type="inferred from homology"/>
<dbReference type="InterPro" id="IPR000260">
    <property type="entry name" value="NADH4_N"/>
</dbReference>
<dbReference type="CTD" id="4538"/>
<keyword evidence="12 19" id="KW-0520">NAD</keyword>
<feature type="transmembrane region" description="Helical" evidence="19">
    <location>
        <begin position="23"/>
        <end position="46"/>
    </location>
</feature>
<dbReference type="Pfam" id="PF01059">
    <property type="entry name" value="Oxidored_q5_N"/>
    <property type="match status" value="1"/>
</dbReference>
<evidence type="ECO:0000256" key="9">
    <source>
        <dbReference type="ARBA" id="ARBA00022967"/>
    </source>
</evidence>
<evidence type="ECO:0000256" key="13">
    <source>
        <dbReference type="ARBA" id="ARBA00023075"/>
    </source>
</evidence>
<feature type="transmembrane region" description="Helical" evidence="19">
    <location>
        <begin position="223"/>
        <end position="244"/>
    </location>
</feature>
<evidence type="ECO:0000256" key="3">
    <source>
        <dbReference type="ARBA" id="ARBA00012944"/>
    </source>
</evidence>
<dbReference type="EC" id="7.1.1.2" evidence="3 19"/>
<feature type="transmembrane region" description="Helical" evidence="19">
    <location>
        <begin position="284"/>
        <end position="303"/>
    </location>
</feature>
<evidence type="ECO:0000256" key="5">
    <source>
        <dbReference type="ARBA" id="ARBA00022448"/>
    </source>
</evidence>
<accession>Q8SJ53</accession>
<organism evidence="22">
    <name type="scientific">Cephalopachus bancanus</name>
    <name type="common">Western tarsier</name>
    <name type="synonym">Tarsius bancanus</name>
    <dbReference type="NCBI Taxonomy" id="9477"/>
    <lineage>
        <taxon>Eukaryota</taxon>
        <taxon>Metazoa</taxon>
        <taxon>Chordata</taxon>
        <taxon>Craniata</taxon>
        <taxon>Vertebrata</taxon>
        <taxon>Euteleostomi</taxon>
        <taxon>Mammalia</taxon>
        <taxon>Eutheria</taxon>
        <taxon>Euarchontoglires</taxon>
        <taxon>Primates</taxon>
        <taxon>Haplorrhini</taxon>
        <taxon>Tarsiiformes</taxon>
        <taxon>Tarsiidae</taxon>
        <taxon>Cephalopachus</taxon>
    </lineage>
</organism>
<keyword evidence="6 19" id="KW-0679">Respiratory chain</keyword>
<feature type="domain" description="NADH:ubiquinone oxidoreductase chain 4 N-terminal" evidence="21">
    <location>
        <begin position="1"/>
        <end position="109"/>
    </location>
</feature>
<keyword evidence="13 19" id="KW-0830">Ubiquinone</keyword>
<dbReference type="NCBIfam" id="TIGR01972">
    <property type="entry name" value="NDH_I_M"/>
    <property type="match status" value="1"/>
</dbReference>
<keyword evidence="14 19" id="KW-0496">Mitochondrion</keyword>
<dbReference type="InterPro" id="IPR003918">
    <property type="entry name" value="NADH_UbQ_OxRdtase"/>
</dbReference>
<sequence>MLKIILPTFMLIPLTWHSKKNNIWINTTAHSLMISLITLSLLNHWYNTNMNFSLTFFTDSLSTPLLILTTWLLPLMVMASQNHLSKESLGRKKLYISMLVMLQIFLIMTFTATELVLFYILFEATLIPTLIIITRWGNQTERLNAGLYFLFYTLIGSLPLLIALIYTQNFMGTLNMASNSLIALNIPNSWSNNILWLACMMAFMVKMPLYGLHLWLPKAHVEAPIAGSMVLAAILLKLGGYGMMRMTIILNPLTEYMAYPFLMLSLWGMIMTSSICLRQTDLKSLIAYSSVSHMALVIVAILIQTPWSFIGATVLMIAHGLTSSLLFCLANTNYERIHSRTMTLARGLQTLLPLMATWWLLASLTNLALPPTINLVGELFIMMASFSWSHLTIILMGLNMLITALYSLYMLTMTQRGKYTYHINNIKPPFTRENTLMIMHLLPLILLSINPKLIMGNMC</sequence>
<feature type="transmembrane region" description="Helical" evidence="19">
    <location>
        <begin position="309"/>
        <end position="330"/>
    </location>
</feature>
<evidence type="ECO:0000256" key="7">
    <source>
        <dbReference type="ARBA" id="ARBA00022692"/>
    </source>
</evidence>
<feature type="transmembrane region" description="Helical" evidence="19">
    <location>
        <begin position="351"/>
        <end position="369"/>
    </location>
</feature>
<evidence type="ECO:0000256" key="15">
    <source>
        <dbReference type="ARBA" id="ARBA00023136"/>
    </source>
</evidence>
<keyword evidence="7 19" id="KW-0812">Transmembrane</keyword>
<dbReference type="PRINTS" id="PR01437">
    <property type="entry name" value="NUOXDRDTASE4"/>
</dbReference>
<feature type="transmembrane region" description="Helical" evidence="19">
    <location>
        <begin position="52"/>
        <end position="73"/>
    </location>
</feature>
<dbReference type="RefSeq" id="NP_148747.1">
    <property type="nucleotide sequence ID" value="NC_002811.1"/>
</dbReference>
<feature type="transmembrane region" description="Helical" evidence="19">
    <location>
        <begin position="94"/>
        <end position="110"/>
    </location>
</feature>
<feature type="transmembrane region" description="Helical" evidence="19">
    <location>
        <begin position="256"/>
        <end position="277"/>
    </location>
</feature>
<geneLocation type="mitochondrion" evidence="22"/>
<dbReference type="PANTHER" id="PTHR43507:SF20">
    <property type="entry name" value="NADH-UBIQUINONE OXIDOREDUCTASE CHAIN 4"/>
    <property type="match status" value="1"/>
</dbReference>
<comment type="function">
    <text evidence="16 19">Core subunit of the mitochondrial membrane respiratory chain NADH dehydrogenase (Complex I) which catalyzes electron transfer from NADH through the respiratory chain, using ubiquinone as an electron acceptor. Essential for the catalytic activity and assembly of complex I.</text>
</comment>
<evidence type="ECO:0000256" key="11">
    <source>
        <dbReference type="ARBA" id="ARBA00022989"/>
    </source>
</evidence>
<comment type="catalytic activity">
    <reaction evidence="18 19">
        <text>a ubiquinone + NADH + 5 H(+)(in) = a ubiquinol + NAD(+) + 4 H(+)(out)</text>
        <dbReference type="Rhea" id="RHEA:29091"/>
        <dbReference type="Rhea" id="RHEA-COMP:9565"/>
        <dbReference type="Rhea" id="RHEA-COMP:9566"/>
        <dbReference type="ChEBI" id="CHEBI:15378"/>
        <dbReference type="ChEBI" id="CHEBI:16389"/>
        <dbReference type="ChEBI" id="CHEBI:17976"/>
        <dbReference type="ChEBI" id="CHEBI:57540"/>
        <dbReference type="ChEBI" id="CHEBI:57945"/>
        <dbReference type="EC" id="7.1.1.2"/>
    </reaction>
</comment>
<dbReference type="GO" id="GO:0005743">
    <property type="term" value="C:mitochondrial inner membrane"/>
    <property type="evidence" value="ECO:0007669"/>
    <property type="project" value="UniProtKB-SubCell"/>
</dbReference>
<evidence type="ECO:0000256" key="10">
    <source>
        <dbReference type="ARBA" id="ARBA00022982"/>
    </source>
</evidence>
<dbReference type="InterPro" id="IPR010227">
    <property type="entry name" value="NADH_Q_OxRdtase_chainM/4"/>
</dbReference>
<evidence type="ECO:0000256" key="17">
    <source>
        <dbReference type="ARBA" id="ARBA00024376"/>
    </source>
</evidence>
<evidence type="ECO:0000256" key="19">
    <source>
        <dbReference type="RuleBase" id="RU003297"/>
    </source>
</evidence>
<evidence type="ECO:0000256" key="6">
    <source>
        <dbReference type="ARBA" id="ARBA00022660"/>
    </source>
</evidence>
<evidence type="ECO:0000313" key="22">
    <source>
        <dbReference type="EMBL" id="AAK69667.1"/>
    </source>
</evidence>
<comment type="subunit">
    <text evidence="17">Core subunit of respiratory chain NADH dehydrogenase (Complex I) which is composed of 45 different subunits.</text>
</comment>
<feature type="transmembrane region" description="Helical" evidence="19">
    <location>
        <begin position="389"/>
        <end position="409"/>
    </location>
</feature>
<reference evidence="22" key="1">
    <citation type="journal article" date="2002" name="Mol. Biol. Evol.">
        <title>The complete mitochondrial sequence of Tarsius bancanus: evidence for an extensive nucleotide compositional plasticity of primate mitochondrial DNA.</title>
        <authorList>
            <person name="Schmitz J."/>
            <person name="Ohme M."/>
            <person name="Zischler H."/>
        </authorList>
    </citation>
    <scope>NUCLEOTIDE SEQUENCE</scope>
</reference>
<keyword evidence="11 19" id="KW-1133">Transmembrane helix</keyword>
<feature type="transmembrane region" description="Helical" evidence="19">
    <location>
        <begin position="116"/>
        <end position="133"/>
    </location>
</feature>
<protein>
    <recommendedName>
        <fullName evidence="4 19">NADH-ubiquinone oxidoreductase chain 4</fullName>
        <ecNumber evidence="3 19">7.1.1.2</ecNumber>
    </recommendedName>
</protein>
<dbReference type="AlphaFoldDB" id="Q8SJ53"/>
<comment type="subcellular location">
    <subcellularLocation>
        <location evidence="1">Mitochondrion inner membrane</location>
        <topology evidence="1">Multi-pass membrane protein</topology>
    </subcellularLocation>
    <subcellularLocation>
        <location evidence="19">Mitochondrion membrane</location>
        <topology evidence="19">Multi-pass membrane protein</topology>
    </subcellularLocation>
</comment>
<keyword evidence="10 19" id="KW-0249">Electron transport</keyword>
<keyword evidence="8" id="KW-0999">Mitochondrion inner membrane</keyword>
<dbReference type="GeneID" id="803406"/>
<evidence type="ECO:0000256" key="2">
    <source>
        <dbReference type="ARBA" id="ARBA00009025"/>
    </source>
</evidence>
<dbReference type="GO" id="GO:0008137">
    <property type="term" value="F:NADH dehydrogenase (ubiquinone) activity"/>
    <property type="evidence" value="ECO:0007669"/>
    <property type="project" value="UniProtKB-UniRule"/>
</dbReference>
<dbReference type="Pfam" id="PF00361">
    <property type="entry name" value="Proton_antipo_M"/>
    <property type="match status" value="1"/>
</dbReference>
<feature type="domain" description="NADH:quinone oxidoreductase/Mrp antiporter transmembrane" evidence="20">
    <location>
        <begin position="112"/>
        <end position="400"/>
    </location>
</feature>
<dbReference type="GO" id="GO:0042773">
    <property type="term" value="P:ATP synthesis coupled electron transport"/>
    <property type="evidence" value="ECO:0007669"/>
    <property type="project" value="InterPro"/>
</dbReference>
<evidence type="ECO:0000259" key="20">
    <source>
        <dbReference type="Pfam" id="PF00361"/>
    </source>
</evidence>
<dbReference type="GO" id="GO:0048039">
    <property type="term" value="F:ubiquinone binding"/>
    <property type="evidence" value="ECO:0007669"/>
    <property type="project" value="TreeGrafter"/>
</dbReference>
<dbReference type="PANTHER" id="PTHR43507">
    <property type="entry name" value="NADH-UBIQUINONE OXIDOREDUCTASE CHAIN 4"/>
    <property type="match status" value="1"/>
</dbReference>
<feature type="transmembrane region" description="Helical" evidence="19">
    <location>
        <begin position="145"/>
        <end position="166"/>
    </location>
</feature>
<comment type="similarity">
    <text evidence="2 19">Belongs to the complex I subunit 4 family.</text>
</comment>
<evidence type="ECO:0000256" key="16">
    <source>
        <dbReference type="ARBA" id="ARBA00024313"/>
    </source>
</evidence>
<keyword evidence="5 19" id="KW-0813">Transport</keyword>
<dbReference type="GO" id="GO:0015990">
    <property type="term" value="P:electron transport coupled proton transport"/>
    <property type="evidence" value="ECO:0007669"/>
    <property type="project" value="TreeGrafter"/>
</dbReference>
<name>Q8SJ53_CEPBA</name>
<feature type="transmembrane region" description="Helical" evidence="19">
    <location>
        <begin position="194"/>
        <end position="216"/>
    </location>
</feature>
<evidence type="ECO:0000256" key="14">
    <source>
        <dbReference type="ARBA" id="ARBA00023128"/>
    </source>
</evidence>
<keyword evidence="15 19" id="KW-0472">Membrane</keyword>